<protein>
    <submittedName>
        <fullName evidence="2">Uncharacterized protein</fullName>
    </submittedName>
</protein>
<accession>A0A834M6S1</accession>
<organism evidence="2 3">
    <name type="scientific">Rhynchophorus ferrugineus</name>
    <name type="common">Red palm weevil</name>
    <name type="synonym">Curculio ferrugineus</name>
    <dbReference type="NCBI Taxonomy" id="354439"/>
    <lineage>
        <taxon>Eukaryota</taxon>
        <taxon>Metazoa</taxon>
        <taxon>Ecdysozoa</taxon>
        <taxon>Arthropoda</taxon>
        <taxon>Hexapoda</taxon>
        <taxon>Insecta</taxon>
        <taxon>Pterygota</taxon>
        <taxon>Neoptera</taxon>
        <taxon>Endopterygota</taxon>
        <taxon>Coleoptera</taxon>
        <taxon>Polyphaga</taxon>
        <taxon>Cucujiformia</taxon>
        <taxon>Curculionidae</taxon>
        <taxon>Dryophthorinae</taxon>
        <taxon>Rhynchophorus</taxon>
    </lineage>
</organism>
<dbReference type="Proteomes" id="UP000625711">
    <property type="component" value="Unassembled WGS sequence"/>
</dbReference>
<evidence type="ECO:0000256" key="1">
    <source>
        <dbReference type="SAM" id="MobiDB-lite"/>
    </source>
</evidence>
<name>A0A834M6S1_RHYFE</name>
<sequence>MRQINSPEKFLSTKKKCKTQSQLHRIIHIHRSSFITAHHTDEEQPPVDPLARPSHPAKPHTLDRRNSGLQGASENYLAGSRFSVASATERTKLRPFRTRAGCRGGVGVDRCNCTGYALCTCVELLHVIRHTVLNNCFSCRQSSRGNATLSRRRRPGNRNQGRTGATCASSTVRRHVPAARHPTSTCRRAISNKCPNKRSQGQGELIDCCQG</sequence>
<gene>
    <name evidence="2" type="ORF">GWI33_018149</name>
</gene>
<evidence type="ECO:0000313" key="3">
    <source>
        <dbReference type="Proteomes" id="UP000625711"/>
    </source>
</evidence>
<feature type="region of interest" description="Disordered" evidence="1">
    <location>
        <begin position="147"/>
        <end position="166"/>
    </location>
</feature>
<evidence type="ECO:0000313" key="2">
    <source>
        <dbReference type="EMBL" id="KAF7268800.1"/>
    </source>
</evidence>
<comment type="caution">
    <text evidence="2">The sequence shown here is derived from an EMBL/GenBank/DDBJ whole genome shotgun (WGS) entry which is preliminary data.</text>
</comment>
<dbReference type="EMBL" id="JAACXV010014301">
    <property type="protein sequence ID" value="KAF7268800.1"/>
    <property type="molecule type" value="Genomic_DNA"/>
</dbReference>
<feature type="region of interest" description="Disordered" evidence="1">
    <location>
        <begin position="39"/>
        <end position="70"/>
    </location>
</feature>
<dbReference type="AlphaFoldDB" id="A0A834M6S1"/>
<proteinExistence type="predicted"/>
<keyword evidence="3" id="KW-1185">Reference proteome</keyword>
<reference evidence="2" key="1">
    <citation type="submission" date="2020-08" db="EMBL/GenBank/DDBJ databases">
        <title>Genome sequencing and assembly of the red palm weevil Rhynchophorus ferrugineus.</title>
        <authorList>
            <person name="Dias G.B."/>
            <person name="Bergman C.M."/>
            <person name="Manee M."/>
        </authorList>
    </citation>
    <scope>NUCLEOTIDE SEQUENCE</scope>
    <source>
        <strain evidence="2">AA-2017</strain>
        <tissue evidence="2">Whole larva</tissue>
    </source>
</reference>